<sequence length="534" mass="61200">MMMMMGERWDLGIGEDLLIKESCSLAMKASSGDSSPPFLLHHNRCYDSVAIFAFPGSWTLEEWRGSPSKVDSNLFPSLRGLGSNESALVHGGFLHRFHTLLMNSAFEHQVHRAVSERKQIVFTGHSAGGAIATLATVWLLEQFRKPDDCKRNLPLCMTFGSPLIGDSIFGRAISRENWSHCFLNFVMRPFGTYMFSTGNGRLVGVNNSDAVLHLLFFSLQLGPEQELAEVAYRSIKEHLAYGSEVKECLVMQDVVFLDRLEEIPLSSDDGFCNGMQSINMALRDLGLSMEARLCLRAARESKLQAFRNKAKLEANYSKIQEALKSLHRYREMCEIRQVGYYDAFKLQRDNEDFNANLKRLELAGLWDEIVEMLKRCELPDDFECQMDWVKLGTHYRRLVEPLDIANYYRHFKNEDTGSYIVKGRPSRYKYTQRWLEHAWKMAACSSSDSIFWAKVEELYVCTANGRPFEEIRGRVLELEKEVLKWVAGGELGRDVFLESTTFVKWWKTLPQQHRLASCLARLMNGEGRNVPSLQ</sequence>
<evidence type="ECO:0000313" key="1">
    <source>
        <dbReference type="EMBL" id="KAJ8628005.1"/>
    </source>
</evidence>
<evidence type="ECO:0000313" key="2">
    <source>
        <dbReference type="Proteomes" id="UP001234297"/>
    </source>
</evidence>
<protein>
    <submittedName>
        <fullName evidence="1">Uncharacterized protein</fullName>
    </submittedName>
</protein>
<accession>A0ACC2L3K0</accession>
<dbReference type="Proteomes" id="UP001234297">
    <property type="component" value="Chromosome 6"/>
</dbReference>
<dbReference type="EMBL" id="CM056814">
    <property type="protein sequence ID" value="KAJ8628005.1"/>
    <property type="molecule type" value="Genomic_DNA"/>
</dbReference>
<organism evidence="1 2">
    <name type="scientific">Persea americana</name>
    <name type="common">Avocado</name>
    <dbReference type="NCBI Taxonomy" id="3435"/>
    <lineage>
        <taxon>Eukaryota</taxon>
        <taxon>Viridiplantae</taxon>
        <taxon>Streptophyta</taxon>
        <taxon>Embryophyta</taxon>
        <taxon>Tracheophyta</taxon>
        <taxon>Spermatophyta</taxon>
        <taxon>Magnoliopsida</taxon>
        <taxon>Magnoliidae</taxon>
        <taxon>Laurales</taxon>
        <taxon>Lauraceae</taxon>
        <taxon>Persea</taxon>
    </lineage>
</organism>
<reference evidence="1 2" key="1">
    <citation type="journal article" date="2022" name="Hortic Res">
        <title>A haplotype resolved chromosomal level avocado genome allows analysis of novel avocado genes.</title>
        <authorList>
            <person name="Nath O."/>
            <person name="Fletcher S.J."/>
            <person name="Hayward A."/>
            <person name="Shaw L.M."/>
            <person name="Masouleh A.K."/>
            <person name="Furtado A."/>
            <person name="Henry R.J."/>
            <person name="Mitter N."/>
        </authorList>
    </citation>
    <scope>NUCLEOTIDE SEQUENCE [LARGE SCALE GENOMIC DNA]</scope>
    <source>
        <strain evidence="2">cv. Hass</strain>
    </source>
</reference>
<comment type="caution">
    <text evidence="1">The sequence shown here is derived from an EMBL/GenBank/DDBJ whole genome shotgun (WGS) entry which is preliminary data.</text>
</comment>
<proteinExistence type="predicted"/>
<keyword evidence="2" id="KW-1185">Reference proteome</keyword>
<gene>
    <name evidence="1" type="ORF">MRB53_021312</name>
</gene>
<name>A0ACC2L3K0_PERAE</name>